<organism evidence="4 5">
    <name type="scientific">Lithocarpus litseifolius</name>
    <dbReference type="NCBI Taxonomy" id="425828"/>
    <lineage>
        <taxon>Eukaryota</taxon>
        <taxon>Viridiplantae</taxon>
        <taxon>Streptophyta</taxon>
        <taxon>Embryophyta</taxon>
        <taxon>Tracheophyta</taxon>
        <taxon>Spermatophyta</taxon>
        <taxon>Magnoliopsida</taxon>
        <taxon>eudicotyledons</taxon>
        <taxon>Gunneridae</taxon>
        <taxon>Pentapetalae</taxon>
        <taxon>rosids</taxon>
        <taxon>fabids</taxon>
        <taxon>Fagales</taxon>
        <taxon>Fagaceae</taxon>
        <taxon>Lithocarpus</taxon>
    </lineage>
</organism>
<dbReference type="GO" id="GO:0006355">
    <property type="term" value="P:regulation of DNA-templated transcription"/>
    <property type="evidence" value="ECO:0007669"/>
    <property type="project" value="InterPro"/>
</dbReference>
<accession>A0AAW2E286</accession>
<evidence type="ECO:0000256" key="2">
    <source>
        <dbReference type="ARBA" id="ARBA00022737"/>
    </source>
</evidence>
<feature type="domain" description="CTLH" evidence="3">
    <location>
        <begin position="202"/>
        <end position="260"/>
    </location>
</feature>
<dbReference type="SMART" id="SM00668">
    <property type="entry name" value="CTLH"/>
    <property type="match status" value="2"/>
</dbReference>
<dbReference type="Proteomes" id="UP001459277">
    <property type="component" value="Unassembled WGS sequence"/>
</dbReference>
<dbReference type="Pfam" id="PF21889">
    <property type="entry name" value="TPR1-like_2nd"/>
    <property type="match status" value="2"/>
</dbReference>
<dbReference type="PROSITE" id="PS50897">
    <property type="entry name" value="CTLH"/>
    <property type="match status" value="2"/>
</dbReference>
<dbReference type="PANTHER" id="PTHR44083">
    <property type="entry name" value="TOPLESS-RELATED PROTEIN 1-RELATED"/>
    <property type="match status" value="1"/>
</dbReference>
<protein>
    <recommendedName>
        <fullName evidence="3">CTLH domain-containing protein</fullName>
    </recommendedName>
</protein>
<keyword evidence="1" id="KW-0853">WD repeat</keyword>
<keyword evidence="5" id="KW-1185">Reference proteome</keyword>
<comment type="caution">
    <text evidence="4">The sequence shown here is derived from an EMBL/GenBank/DDBJ whole genome shotgun (WGS) entry which is preliminary data.</text>
</comment>
<dbReference type="InterPro" id="IPR006594">
    <property type="entry name" value="LisH"/>
</dbReference>
<gene>
    <name evidence="4" type="ORF">SO802_003508</name>
</gene>
<dbReference type="PROSITE" id="PS50896">
    <property type="entry name" value="LISH"/>
    <property type="match status" value="1"/>
</dbReference>
<proteinExistence type="predicted"/>
<dbReference type="SMART" id="SM00667">
    <property type="entry name" value="LisH"/>
    <property type="match status" value="1"/>
</dbReference>
<name>A0AAW2E286_9ROSI</name>
<evidence type="ECO:0000313" key="5">
    <source>
        <dbReference type="Proteomes" id="UP001459277"/>
    </source>
</evidence>
<dbReference type="InterPro" id="IPR006595">
    <property type="entry name" value="CTLH_C"/>
</dbReference>
<feature type="domain" description="CTLH" evidence="3">
    <location>
        <begin position="36"/>
        <end position="94"/>
    </location>
</feature>
<evidence type="ECO:0000313" key="4">
    <source>
        <dbReference type="EMBL" id="KAL0016439.1"/>
    </source>
</evidence>
<keyword evidence="2" id="KW-0677">Repeat</keyword>
<dbReference type="InterPro" id="IPR054080">
    <property type="entry name" value="TPR1-like_2nd"/>
</dbReference>
<dbReference type="AlphaFoldDB" id="A0AAW2E286"/>
<dbReference type="InterPro" id="IPR027728">
    <property type="entry name" value="Topless_fam"/>
</dbReference>
<dbReference type="EMBL" id="JAZDWU010000001">
    <property type="protein sequence ID" value="KAL0016439.1"/>
    <property type="molecule type" value="Genomic_DNA"/>
</dbReference>
<sequence length="366" mass="42186">MAAPNQNRELLYMITQFLEHENLTEAARTLERESGFYFNIRYFEDLVHNGLFGEAEEYVDGFTTIHENLFSTKIYFELRKQKFFETLQDGERCKALTMLIQEFGDFAPYNRSFSAEAAALLTLDDFRHHHSLAGHGDVNEARRSVMNDIRRCLHANPVFQGKLQPPNIKYTLQHAIMLANSGNNNQQQNGVGGNGCPAPPCFYFNMRYFEDLVHNGAFDQAEEYVDGFTDVHENSFSTKIYYELRRQKFLEILEEGERCKALAMLMHEFRDFAPYNRSLCGQAAALLTVDDFRTYQIRTGHGDINEARRWAMDEIRRCIHVNPAFNGKLEPPDIISSLQRAFMLANSRNQQQNEVGGDDHPAPPNN</sequence>
<evidence type="ECO:0000256" key="1">
    <source>
        <dbReference type="ARBA" id="ARBA00022574"/>
    </source>
</evidence>
<reference evidence="4 5" key="1">
    <citation type="submission" date="2024-01" db="EMBL/GenBank/DDBJ databases">
        <title>A telomere-to-telomere, gap-free genome of sweet tea (Lithocarpus litseifolius).</title>
        <authorList>
            <person name="Zhou J."/>
        </authorList>
    </citation>
    <scope>NUCLEOTIDE SEQUENCE [LARGE SCALE GENOMIC DNA]</scope>
    <source>
        <strain evidence="4">Zhou-2022a</strain>
        <tissue evidence="4">Leaf</tissue>
    </source>
</reference>
<evidence type="ECO:0000259" key="3">
    <source>
        <dbReference type="PROSITE" id="PS50897"/>
    </source>
</evidence>
<dbReference type="PANTHER" id="PTHR44083:SF30">
    <property type="entry name" value="TOPLESS-LIKE PROTEIN"/>
    <property type="match status" value="1"/>
</dbReference>